<keyword evidence="2" id="KW-0812">Transmembrane</keyword>
<dbReference type="InterPro" id="IPR008930">
    <property type="entry name" value="Terpenoid_cyclase/PrenylTrfase"/>
</dbReference>
<keyword evidence="2" id="KW-1133">Transmembrane helix</keyword>
<accession>A0A5C6EA17</accession>
<evidence type="ECO:0000313" key="4">
    <source>
        <dbReference type="EMBL" id="TWU43999.1"/>
    </source>
</evidence>
<feature type="domain" description="Squalene cyclase C-terminal" evidence="3">
    <location>
        <begin position="268"/>
        <end position="355"/>
    </location>
</feature>
<keyword evidence="5" id="KW-1185">Reference proteome</keyword>
<dbReference type="Gene3D" id="1.50.10.20">
    <property type="match status" value="2"/>
</dbReference>
<dbReference type="GO" id="GO:0016829">
    <property type="term" value="F:lyase activity"/>
    <property type="evidence" value="ECO:0007669"/>
    <property type="project" value="UniProtKB-KW"/>
</dbReference>
<feature type="compositionally biased region" description="Pro residues" evidence="1">
    <location>
        <begin position="48"/>
        <end position="62"/>
    </location>
</feature>
<feature type="transmembrane region" description="Helical" evidence="2">
    <location>
        <begin position="148"/>
        <end position="166"/>
    </location>
</feature>
<keyword evidence="4" id="KW-0456">Lyase</keyword>
<dbReference type="Pfam" id="PF13243">
    <property type="entry name" value="SQHop_cyclase_C"/>
    <property type="match status" value="1"/>
</dbReference>
<evidence type="ECO:0000256" key="1">
    <source>
        <dbReference type="SAM" id="MobiDB-lite"/>
    </source>
</evidence>
<dbReference type="AlphaFoldDB" id="A0A5C6EA17"/>
<reference evidence="4 5" key="1">
    <citation type="submission" date="2019-02" db="EMBL/GenBank/DDBJ databases">
        <title>Deep-cultivation of Planctomycetes and their phenomic and genomic characterization uncovers novel biology.</title>
        <authorList>
            <person name="Wiegand S."/>
            <person name="Jogler M."/>
            <person name="Boedeker C."/>
            <person name="Pinto D."/>
            <person name="Vollmers J."/>
            <person name="Rivas-Marin E."/>
            <person name="Kohn T."/>
            <person name="Peeters S.H."/>
            <person name="Heuer A."/>
            <person name="Rast P."/>
            <person name="Oberbeckmann S."/>
            <person name="Bunk B."/>
            <person name="Jeske O."/>
            <person name="Meyerdierks A."/>
            <person name="Storesund J.E."/>
            <person name="Kallscheuer N."/>
            <person name="Luecker S."/>
            <person name="Lage O.M."/>
            <person name="Pohl T."/>
            <person name="Merkel B.J."/>
            <person name="Hornburger P."/>
            <person name="Mueller R.-W."/>
            <person name="Bruemmer F."/>
            <person name="Labrenz M."/>
            <person name="Spormann A.M."/>
            <person name="Op Den Camp H."/>
            <person name="Overmann J."/>
            <person name="Amann R."/>
            <person name="Jetten M.S.M."/>
            <person name="Mascher T."/>
            <person name="Medema M.H."/>
            <person name="Devos D.P."/>
            <person name="Kaster A.-K."/>
            <person name="Ovreas L."/>
            <person name="Rohde M."/>
            <person name="Galperin M.Y."/>
            <person name="Jogler C."/>
        </authorList>
    </citation>
    <scope>NUCLEOTIDE SEQUENCE [LARGE SCALE GENOMIC DNA]</scope>
    <source>
        <strain evidence="4 5">Q31b</strain>
    </source>
</reference>
<dbReference type="InterPro" id="IPR032696">
    <property type="entry name" value="SQ_cyclase_C"/>
</dbReference>
<evidence type="ECO:0000256" key="2">
    <source>
        <dbReference type="SAM" id="Phobius"/>
    </source>
</evidence>
<organism evidence="4 5">
    <name type="scientific">Novipirellula aureliae</name>
    <dbReference type="NCBI Taxonomy" id="2527966"/>
    <lineage>
        <taxon>Bacteria</taxon>
        <taxon>Pseudomonadati</taxon>
        <taxon>Planctomycetota</taxon>
        <taxon>Planctomycetia</taxon>
        <taxon>Pirellulales</taxon>
        <taxon>Pirellulaceae</taxon>
        <taxon>Novipirellula</taxon>
    </lineage>
</organism>
<feature type="compositionally biased region" description="Basic and acidic residues" evidence="1">
    <location>
        <begin position="130"/>
        <end position="142"/>
    </location>
</feature>
<dbReference type="CDD" id="cd00688">
    <property type="entry name" value="ISOPREN_C2_like"/>
    <property type="match status" value="1"/>
</dbReference>
<evidence type="ECO:0000259" key="3">
    <source>
        <dbReference type="Pfam" id="PF13243"/>
    </source>
</evidence>
<comment type="caution">
    <text evidence="4">The sequence shown here is derived from an EMBL/GenBank/DDBJ whole genome shotgun (WGS) entry which is preliminary data.</text>
</comment>
<feature type="compositionally biased region" description="Low complexity" evidence="1">
    <location>
        <begin position="31"/>
        <end position="47"/>
    </location>
</feature>
<gene>
    <name evidence="4" type="ORF">Q31b_15340</name>
</gene>
<name>A0A5C6EA17_9BACT</name>
<feature type="compositionally biased region" description="Low complexity" evidence="1">
    <location>
        <begin position="9"/>
        <end position="22"/>
    </location>
</feature>
<keyword evidence="2" id="KW-0472">Membrane</keyword>
<feature type="region of interest" description="Disordered" evidence="1">
    <location>
        <begin position="1"/>
        <end position="142"/>
    </location>
</feature>
<proteinExistence type="predicted"/>
<dbReference type="SUPFAM" id="SSF48239">
    <property type="entry name" value="Terpenoid cyclases/Protein prenyltransferases"/>
    <property type="match status" value="1"/>
</dbReference>
<protein>
    <submittedName>
        <fullName evidence="4">Pectic acid lyase</fullName>
    </submittedName>
</protein>
<dbReference type="Proteomes" id="UP000315471">
    <property type="component" value="Unassembled WGS sequence"/>
</dbReference>
<evidence type="ECO:0000313" key="5">
    <source>
        <dbReference type="Proteomes" id="UP000315471"/>
    </source>
</evidence>
<dbReference type="EMBL" id="SJPY01000002">
    <property type="protein sequence ID" value="TWU43999.1"/>
    <property type="molecule type" value="Genomic_DNA"/>
</dbReference>
<sequence length="589" mass="64514">MPHADSHSDSAATDAGSESVPSRPAPPPVSRPAVVKSAAVRPDASAAVPPPPPPRPTLPPVRRPADSTNSELSGSAIAVPSGVGSAKMDRWRDELPNDLSGSAAKQRGAKQAVGSPATLSRKPAPTSNTDADHEPTTEERIKRSAPPWLVSTVFHLILLLVLALISTPTGGRLGRLIFEIGSSEGTDDTAFDDFAIDVSEMPFDDSKDLTDSESEVDVMSAFEALNDASAEQMVPVEIGSAAMAEIAKPMFNGRSGAMKKALLTIFGGTQQTQDAVELGLDWLRRNQLPDGSWSMQGPYEDASTLENKTAATAMALLAFLGDGNTHREGPYAAQVDRGVKYLIKRQSRNGLMAEKVGGHNQQTYAQAQATIVLCELYGMSQDSRLRDNAQLAVEYAQESQSPQGGWRYFPKTDSDTSVTGWYVMALQSAISAGLSVDRNVFYSVERYLDSAQSFEGAAYGYLPRSRPSAPMTAEGLLCRQYIGWPQSHPKLIEGIDRLWETDPFEIRDKDVYYWYYATQVLHHFGGEPWQRWNRRMRVDLPNAQVKSGHERGSWRPQGDANRASGRLFTTCLSIYCLEVYYRHMPLYKH</sequence>